<protein>
    <submittedName>
        <fullName evidence="1">Uncharacterized protein</fullName>
    </submittedName>
</protein>
<feature type="non-terminal residue" evidence="1">
    <location>
        <position position="1"/>
    </location>
</feature>
<reference evidence="1 2" key="1">
    <citation type="journal article" date="2019" name="Appl. Environ. Microbiol.">
        <title>Co-occurrence of broad and narrow host-range viruses infecting the toxic bloom-forming cyanobacterium Microcystis aeruginosa.</title>
        <authorList>
            <person name="Morimoto D."/>
            <person name="Tominaga K."/>
            <person name="Nishimura Y."/>
            <person name="Yoshida N."/>
            <person name="Kimura S."/>
            <person name="Sako Y."/>
            <person name="Yoshida T."/>
        </authorList>
    </citation>
    <scope>NUCLEOTIDE SEQUENCE [LARGE SCALE GENOMIC DNA]</scope>
    <source>
        <strain evidence="1 2">11-30S32</strain>
    </source>
</reference>
<evidence type="ECO:0000313" key="1">
    <source>
        <dbReference type="EMBL" id="GCA95158.1"/>
    </source>
</evidence>
<sequence length="59" mass="6816">ARQEPEKDIYQKSHDQARGLKTERVPIIFINKYLTQFIPGKQEGYATTTKSLPNTKSSY</sequence>
<accession>A0A510PMT7</accession>
<name>A0A510PMT7_MICAE</name>
<proteinExistence type="predicted"/>
<dbReference type="RefSeq" id="WP_222595605.1">
    <property type="nucleotide sequence ID" value="NZ_BHVU01000312.1"/>
</dbReference>
<comment type="caution">
    <text evidence="1">The sequence shown here is derived from an EMBL/GenBank/DDBJ whole genome shotgun (WGS) entry which is preliminary data.</text>
</comment>
<dbReference type="Proteomes" id="UP000321223">
    <property type="component" value="Unassembled WGS sequence"/>
</dbReference>
<dbReference type="AlphaFoldDB" id="A0A510PMT7"/>
<dbReference type="EMBL" id="BHVU01000312">
    <property type="protein sequence ID" value="GCA95158.1"/>
    <property type="molecule type" value="Genomic_DNA"/>
</dbReference>
<gene>
    <name evidence="1" type="ORF">MAE30S32_38100</name>
</gene>
<organism evidence="1 2">
    <name type="scientific">Microcystis aeruginosa 11-30S32</name>
    <dbReference type="NCBI Taxonomy" id="2358142"/>
    <lineage>
        <taxon>Bacteria</taxon>
        <taxon>Bacillati</taxon>
        <taxon>Cyanobacteriota</taxon>
        <taxon>Cyanophyceae</taxon>
        <taxon>Oscillatoriophycideae</taxon>
        <taxon>Chroococcales</taxon>
        <taxon>Microcystaceae</taxon>
        <taxon>Microcystis</taxon>
    </lineage>
</organism>
<evidence type="ECO:0000313" key="2">
    <source>
        <dbReference type="Proteomes" id="UP000321223"/>
    </source>
</evidence>